<feature type="region of interest" description="Disordered" evidence="1">
    <location>
        <begin position="30"/>
        <end position="57"/>
    </location>
</feature>
<evidence type="ECO:0000256" key="1">
    <source>
        <dbReference type="SAM" id="MobiDB-lite"/>
    </source>
</evidence>
<dbReference type="EMBL" id="JAVFWL010000003">
    <property type="protein sequence ID" value="KAK6739991.1"/>
    <property type="molecule type" value="Genomic_DNA"/>
</dbReference>
<evidence type="ECO:0000313" key="2">
    <source>
        <dbReference type="EMBL" id="KAK6739991.1"/>
    </source>
</evidence>
<organism evidence="2 3">
    <name type="scientific">Necator americanus</name>
    <name type="common">Human hookworm</name>
    <dbReference type="NCBI Taxonomy" id="51031"/>
    <lineage>
        <taxon>Eukaryota</taxon>
        <taxon>Metazoa</taxon>
        <taxon>Ecdysozoa</taxon>
        <taxon>Nematoda</taxon>
        <taxon>Chromadorea</taxon>
        <taxon>Rhabditida</taxon>
        <taxon>Rhabditina</taxon>
        <taxon>Rhabditomorpha</taxon>
        <taxon>Strongyloidea</taxon>
        <taxon>Ancylostomatidae</taxon>
        <taxon>Bunostominae</taxon>
        <taxon>Necator</taxon>
    </lineage>
</organism>
<reference evidence="2 3" key="1">
    <citation type="submission" date="2023-08" db="EMBL/GenBank/DDBJ databases">
        <title>A Necator americanus chromosomal reference genome.</title>
        <authorList>
            <person name="Ilik V."/>
            <person name="Petrzelkova K.J."/>
            <person name="Pardy F."/>
            <person name="Fuh T."/>
            <person name="Niatou-Singa F.S."/>
            <person name="Gouil Q."/>
            <person name="Baker L."/>
            <person name="Ritchie M.E."/>
            <person name="Jex A.R."/>
            <person name="Gazzola D."/>
            <person name="Li H."/>
            <person name="Toshio Fujiwara R."/>
            <person name="Zhan B."/>
            <person name="Aroian R.V."/>
            <person name="Pafco B."/>
            <person name="Schwarz E.M."/>
        </authorList>
    </citation>
    <scope>NUCLEOTIDE SEQUENCE [LARGE SCALE GENOMIC DNA]</scope>
    <source>
        <strain evidence="2 3">Aroian</strain>
        <tissue evidence="2">Whole animal</tissue>
    </source>
</reference>
<accession>A0ABR1CS48</accession>
<comment type="caution">
    <text evidence="2">The sequence shown here is derived from an EMBL/GenBank/DDBJ whole genome shotgun (WGS) entry which is preliminary data.</text>
</comment>
<keyword evidence="3" id="KW-1185">Reference proteome</keyword>
<feature type="region of interest" description="Disordered" evidence="1">
    <location>
        <begin position="69"/>
        <end position="102"/>
    </location>
</feature>
<feature type="compositionally biased region" description="Basic and acidic residues" evidence="1">
    <location>
        <begin position="35"/>
        <end position="51"/>
    </location>
</feature>
<protein>
    <submittedName>
        <fullName evidence="2">Uncharacterized protein</fullName>
    </submittedName>
</protein>
<gene>
    <name evidence="2" type="primary">Necator_chrIII.g9219</name>
    <name evidence="2" type="ORF">RB195_008454</name>
</gene>
<name>A0ABR1CS48_NECAM</name>
<sequence>MYADEIKIHGIYGGDNYYEVLTALQTSPARMSDWASKRDTTRDQRKAERPPARWPDFFNGTLEEKLCPSRLMRKKKPLSDSGTRSGLMEGLLAPVRPPLRTT</sequence>
<dbReference type="Proteomes" id="UP001303046">
    <property type="component" value="Unassembled WGS sequence"/>
</dbReference>
<evidence type="ECO:0000313" key="3">
    <source>
        <dbReference type="Proteomes" id="UP001303046"/>
    </source>
</evidence>
<proteinExistence type="predicted"/>